<evidence type="ECO:0000256" key="3">
    <source>
        <dbReference type="ARBA" id="ARBA00022801"/>
    </source>
</evidence>
<evidence type="ECO:0000256" key="4">
    <source>
        <dbReference type="ARBA" id="ARBA00023295"/>
    </source>
</evidence>
<dbReference type="GO" id="GO:0000272">
    <property type="term" value="P:polysaccharide catabolic process"/>
    <property type="evidence" value="ECO:0007669"/>
    <property type="project" value="UniProtKB-KW"/>
</dbReference>
<protein>
    <recommendedName>
        <fullName evidence="6">Glucanase</fullName>
        <ecNumber evidence="6">3.2.1.-</ecNumber>
    </recommendedName>
</protein>
<dbReference type="InterPro" id="IPR002037">
    <property type="entry name" value="Glyco_hydro_8"/>
</dbReference>
<dbReference type="RefSeq" id="WP_047915828.1">
    <property type="nucleotide sequence ID" value="NZ_LN774769.1"/>
</dbReference>
<dbReference type="KEGG" id="lpk:LACPI_1557"/>
<keyword evidence="2" id="KW-0732">Signal</keyword>
<evidence type="ECO:0000256" key="1">
    <source>
        <dbReference type="ARBA" id="ARBA00009209"/>
    </source>
</evidence>
<dbReference type="Proteomes" id="UP000033166">
    <property type="component" value="Chromosome I"/>
</dbReference>
<evidence type="ECO:0000256" key="6">
    <source>
        <dbReference type="RuleBase" id="RU361167"/>
    </source>
</evidence>
<dbReference type="AlphaFoldDB" id="A0A0D6DYA8"/>
<dbReference type="Pfam" id="PF01270">
    <property type="entry name" value="Glyco_hydro_8"/>
    <property type="match status" value="1"/>
</dbReference>
<reference evidence="9" key="1">
    <citation type="submission" date="2015-01" db="EMBL/GenBank/DDBJ databases">
        <authorList>
            <person name="Andreevskaya M."/>
        </authorList>
    </citation>
    <scope>NUCLEOTIDE SEQUENCE [LARGE SCALE GENOMIC DNA]</scope>
    <source>
        <strain evidence="9">MKFS47</strain>
    </source>
</reference>
<gene>
    <name evidence="8" type="ORF">LACPI_1557</name>
</gene>
<dbReference type="InterPro" id="IPR019834">
    <property type="entry name" value="Glyco_hydro_8_CS"/>
</dbReference>
<dbReference type="PRINTS" id="PR00735">
    <property type="entry name" value="GLHYDRLASE8"/>
</dbReference>
<accession>A0A0D6DYA8</accession>
<keyword evidence="7" id="KW-1133">Transmembrane helix</keyword>
<dbReference type="PROSITE" id="PS00812">
    <property type="entry name" value="GLYCOSYL_HYDROL_F8"/>
    <property type="match status" value="1"/>
</dbReference>
<dbReference type="STRING" id="1364.LP2241_30565"/>
<keyword evidence="6" id="KW-0624">Polysaccharide degradation</keyword>
<evidence type="ECO:0000256" key="5">
    <source>
        <dbReference type="PROSITE-ProRule" id="PRU10058"/>
    </source>
</evidence>
<dbReference type="InterPro" id="IPR012341">
    <property type="entry name" value="6hp_glycosidase-like_sf"/>
</dbReference>
<dbReference type="HOGENOM" id="CLU_036185_1_0_9"/>
<evidence type="ECO:0000256" key="2">
    <source>
        <dbReference type="ARBA" id="ARBA00022729"/>
    </source>
</evidence>
<feature type="active site" description="Nucleophile" evidence="5">
    <location>
        <position position="132"/>
    </location>
</feature>
<evidence type="ECO:0000313" key="8">
    <source>
        <dbReference type="EMBL" id="CEN28757.1"/>
    </source>
</evidence>
<comment type="similarity">
    <text evidence="1 6">Belongs to the glycosyl hydrolase 8 (cellulase D) family.</text>
</comment>
<dbReference type="EC" id="3.2.1.-" evidence="6"/>
<evidence type="ECO:0000313" key="9">
    <source>
        <dbReference type="Proteomes" id="UP000033166"/>
    </source>
</evidence>
<sequence length="369" mass="42019">MSKFRLLKYFFVIVILVSYAGLVIFSISSNKEALQKDNYWDWYRSYVSQSTKGAFVNTGTKEDPIALSESQGYGMLITVLAAQKGYIKEDQFMRLFHYYQANRISKTNTLMKWKQEKIKDGWSSIDQNNATDGDLDIAYALIQAEKLWPNSFEHYGEAAHQLITSIKTYNYSEKTGLLTVGNWATVDAKSETLIRFSDISPSYFKTFAAYTKDAFWTDLETNSVKALVEMSQETETGLLPDFAWVGSKGITPVKPNEISGKNDGDYAYNSARVPYRLANSDDYQVKEVLDKMLGFLEKEPVVYGGYTLKGKALVDNQSSSFSAPILYATKDDRNYSNLYASQRWIFNAPIKGKDYYGDTLKTLVLMRLY</sequence>
<name>A0A0D6DYA8_9LACT</name>
<evidence type="ECO:0000256" key="7">
    <source>
        <dbReference type="SAM" id="Phobius"/>
    </source>
</evidence>
<dbReference type="InterPro" id="IPR008928">
    <property type="entry name" value="6-hairpin_glycosidase_sf"/>
</dbReference>
<keyword evidence="7" id="KW-0812">Transmembrane</keyword>
<feature type="transmembrane region" description="Helical" evidence="7">
    <location>
        <begin position="7"/>
        <end position="27"/>
    </location>
</feature>
<dbReference type="SUPFAM" id="SSF48208">
    <property type="entry name" value="Six-hairpin glycosidases"/>
    <property type="match status" value="1"/>
</dbReference>
<dbReference type="Gene3D" id="1.50.10.10">
    <property type="match status" value="1"/>
</dbReference>
<keyword evidence="4 6" id="KW-0326">Glycosidase</keyword>
<keyword evidence="6" id="KW-0119">Carbohydrate metabolism</keyword>
<dbReference type="EMBL" id="LN774769">
    <property type="protein sequence ID" value="CEN28757.1"/>
    <property type="molecule type" value="Genomic_DNA"/>
</dbReference>
<keyword evidence="3 6" id="KW-0378">Hydrolase</keyword>
<keyword evidence="7" id="KW-0472">Membrane</keyword>
<proteinExistence type="inferred from homology"/>
<dbReference type="GO" id="GO:0004553">
    <property type="term" value="F:hydrolase activity, hydrolyzing O-glycosyl compounds"/>
    <property type="evidence" value="ECO:0007669"/>
    <property type="project" value="InterPro"/>
</dbReference>
<organism evidence="8 9">
    <name type="scientific">Pseudolactococcus piscium MKFS47</name>
    <dbReference type="NCBI Taxonomy" id="297352"/>
    <lineage>
        <taxon>Bacteria</taxon>
        <taxon>Bacillati</taxon>
        <taxon>Bacillota</taxon>
        <taxon>Bacilli</taxon>
        <taxon>Lactobacillales</taxon>
        <taxon>Streptococcaceae</taxon>
        <taxon>Pseudolactococcus</taxon>
    </lineage>
</organism>